<organism evidence="5 6">
    <name type="scientific">Candidatus Allocopromorpha excrementigallinarum</name>
    <dbReference type="NCBI Taxonomy" id="2840742"/>
    <lineage>
        <taxon>Bacteria</taxon>
        <taxon>Bacillati</taxon>
        <taxon>Bacillota</taxon>
        <taxon>Clostridia</taxon>
        <taxon>Eubacteriales</taxon>
        <taxon>Eubacteriaceae</taxon>
        <taxon>Eubacteriaceae incertae sedis</taxon>
        <taxon>Candidatus Allocopromorpha</taxon>
    </lineage>
</organism>
<evidence type="ECO:0000256" key="3">
    <source>
        <dbReference type="PROSITE-ProRule" id="PRU00529"/>
    </source>
</evidence>
<keyword evidence="3" id="KW-0694">RNA-binding</keyword>
<sequence>MKTELIATATFGLEAVVRREVEGLGYRIIKTEDGKVTYVGDERAVVRSNLWLRSADRVLLKMAEFKAETFEELFQQTRALPWEQLIPIDGEFTVTCTSVKSKLHSVPSCQSIVKKAIVEKLKEFYNVDVFRETGASYTVKATLLKDRVTLTVDTSGAGLHKRGYRTEDVAAPIKETLAAGLVQLSFWNRGRILADPCCGSGTIPIEAAMIGRGIAPGIGRGFASEGWEFIDRKIWKEERARAFRAIDYSRELYIYGSDINGKAVRAASANAKEAGVDDCVSFRRADIRGFKAPGENGIIITNPPYGERIGEEKAIKDIYKALGSFCRRNPYWSLFLITTDRDAEEAVMGRKADRRRKLYNGRLQTCYYQFHGKKLPSAGAKDIDD</sequence>
<dbReference type="InterPro" id="IPR000241">
    <property type="entry name" value="RlmKL-like_Mtase"/>
</dbReference>
<dbReference type="SUPFAM" id="SSF53335">
    <property type="entry name" value="S-adenosyl-L-methionine-dependent methyltransferases"/>
    <property type="match status" value="1"/>
</dbReference>
<evidence type="ECO:0000259" key="4">
    <source>
        <dbReference type="PROSITE" id="PS51165"/>
    </source>
</evidence>
<gene>
    <name evidence="5" type="ORF">IAC50_00880</name>
</gene>
<evidence type="ECO:0000256" key="1">
    <source>
        <dbReference type="ARBA" id="ARBA00022603"/>
    </source>
</evidence>
<name>A0A9D1I0M0_9FIRM</name>
<dbReference type="SMART" id="SM00981">
    <property type="entry name" value="THUMP"/>
    <property type="match status" value="1"/>
</dbReference>
<dbReference type="Pfam" id="PF01170">
    <property type="entry name" value="UPF0020"/>
    <property type="match status" value="1"/>
</dbReference>
<proteinExistence type="predicted"/>
<dbReference type="InterPro" id="IPR004114">
    <property type="entry name" value="THUMP_dom"/>
</dbReference>
<dbReference type="EMBL" id="DVMP01000018">
    <property type="protein sequence ID" value="HIU25038.1"/>
    <property type="molecule type" value="Genomic_DNA"/>
</dbReference>
<reference evidence="5" key="2">
    <citation type="journal article" date="2021" name="PeerJ">
        <title>Extensive microbial diversity within the chicken gut microbiome revealed by metagenomics and culture.</title>
        <authorList>
            <person name="Gilroy R."/>
            <person name="Ravi A."/>
            <person name="Getino M."/>
            <person name="Pursley I."/>
            <person name="Horton D.L."/>
            <person name="Alikhan N.F."/>
            <person name="Baker D."/>
            <person name="Gharbi K."/>
            <person name="Hall N."/>
            <person name="Watson M."/>
            <person name="Adriaenssens E.M."/>
            <person name="Foster-Nyarko E."/>
            <person name="Jarju S."/>
            <person name="Secka A."/>
            <person name="Antonio M."/>
            <person name="Oren A."/>
            <person name="Chaudhuri R.R."/>
            <person name="La Ragione R."/>
            <person name="Hildebrand F."/>
            <person name="Pallen M.J."/>
        </authorList>
    </citation>
    <scope>NUCLEOTIDE SEQUENCE</scope>
    <source>
        <strain evidence="5">ChiHcec3-6078</strain>
    </source>
</reference>
<dbReference type="InterPro" id="IPR054170">
    <property type="entry name" value="RlmL_1st"/>
</dbReference>
<reference evidence="5" key="1">
    <citation type="submission" date="2020-10" db="EMBL/GenBank/DDBJ databases">
        <authorList>
            <person name="Gilroy R."/>
        </authorList>
    </citation>
    <scope>NUCLEOTIDE SEQUENCE</scope>
    <source>
        <strain evidence="5">ChiHcec3-6078</strain>
    </source>
</reference>
<dbReference type="Pfam" id="PF22020">
    <property type="entry name" value="RlmL_1st"/>
    <property type="match status" value="1"/>
</dbReference>
<evidence type="ECO:0000256" key="2">
    <source>
        <dbReference type="ARBA" id="ARBA00022679"/>
    </source>
</evidence>
<dbReference type="GO" id="GO:0003723">
    <property type="term" value="F:RNA binding"/>
    <property type="evidence" value="ECO:0007669"/>
    <property type="project" value="UniProtKB-UniRule"/>
</dbReference>
<dbReference type="PANTHER" id="PTHR47313:SF1">
    <property type="entry name" value="RIBOSOMAL RNA LARGE SUBUNIT METHYLTRANSFERASE K_L"/>
    <property type="match status" value="1"/>
</dbReference>
<evidence type="ECO:0000313" key="6">
    <source>
        <dbReference type="Proteomes" id="UP000824090"/>
    </source>
</evidence>
<dbReference type="Pfam" id="PF02926">
    <property type="entry name" value="THUMP"/>
    <property type="match status" value="1"/>
</dbReference>
<dbReference type="AlphaFoldDB" id="A0A9D1I0M0"/>
<dbReference type="PANTHER" id="PTHR47313">
    <property type="entry name" value="RIBOSOMAL RNA LARGE SUBUNIT METHYLTRANSFERASE K/L"/>
    <property type="match status" value="1"/>
</dbReference>
<evidence type="ECO:0000313" key="5">
    <source>
        <dbReference type="EMBL" id="HIU25038.1"/>
    </source>
</evidence>
<accession>A0A9D1I0M0</accession>
<dbReference type="PROSITE" id="PS51165">
    <property type="entry name" value="THUMP"/>
    <property type="match status" value="1"/>
</dbReference>
<comment type="caution">
    <text evidence="5">The sequence shown here is derived from an EMBL/GenBank/DDBJ whole genome shotgun (WGS) entry which is preliminary data.</text>
</comment>
<feature type="domain" description="THUMP" evidence="4">
    <location>
        <begin position="44"/>
        <end position="154"/>
    </location>
</feature>
<dbReference type="GO" id="GO:0008990">
    <property type="term" value="F:rRNA (guanine-N2-)-methyltransferase activity"/>
    <property type="evidence" value="ECO:0007669"/>
    <property type="project" value="TreeGrafter"/>
</dbReference>
<dbReference type="Gene3D" id="3.30.2130.30">
    <property type="match status" value="1"/>
</dbReference>
<dbReference type="GO" id="GO:0070043">
    <property type="term" value="F:rRNA (guanine-N7-)-methyltransferase activity"/>
    <property type="evidence" value="ECO:0007669"/>
    <property type="project" value="TreeGrafter"/>
</dbReference>
<dbReference type="PROSITE" id="PS00092">
    <property type="entry name" value="N6_MTASE"/>
    <property type="match status" value="1"/>
</dbReference>
<dbReference type="InterPro" id="IPR029063">
    <property type="entry name" value="SAM-dependent_MTases_sf"/>
</dbReference>
<keyword evidence="2" id="KW-0808">Transferase</keyword>
<protein>
    <submittedName>
        <fullName evidence="5">Class I SAM-dependent RNA methyltransferase</fullName>
    </submittedName>
</protein>
<dbReference type="Gene3D" id="3.40.50.150">
    <property type="entry name" value="Vaccinia Virus protein VP39"/>
    <property type="match status" value="1"/>
</dbReference>
<dbReference type="Proteomes" id="UP000824090">
    <property type="component" value="Unassembled WGS sequence"/>
</dbReference>
<dbReference type="CDD" id="cd11715">
    <property type="entry name" value="THUMP_AdoMetMT"/>
    <property type="match status" value="1"/>
</dbReference>
<dbReference type="InterPro" id="IPR002052">
    <property type="entry name" value="DNA_methylase_N6_adenine_CS"/>
</dbReference>
<keyword evidence="1 5" id="KW-0489">Methyltransferase</keyword>